<reference evidence="2" key="1">
    <citation type="submission" date="2017-02" db="EMBL/GenBank/DDBJ databases">
        <authorList>
            <person name="Regsiter A."/>
            <person name="William W."/>
        </authorList>
    </citation>
    <scope>NUCLEOTIDE SEQUENCE</scope>
    <source>
        <strain evidence="2">Bib</strain>
    </source>
</reference>
<dbReference type="InterPro" id="IPR011611">
    <property type="entry name" value="PfkB_dom"/>
</dbReference>
<organism evidence="2">
    <name type="scientific">uncultured spirochete</name>
    <dbReference type="NCBI Taxonomy" id="156406"/>
    <lineage>
        <taxon>Bacteria</taxon>
        <taxon>Pseudomonadati</taxon>
        <taxon>Spirochaetota</taxon>
        <taxon>Spirochaetia</taxon>
        <taxon>Spirochaetales</taxon>
        <taxon>environmental samples</taxon>
    </lineage>
</organism>
<dbReference type="SUPFAM" id="SSF53613">
    <property type="entry name" value="Ribokinase-like"/>
    <property type="match status" value="1"/>
</dbReference>
<feature type="domain" description="Carbohydrate kinase PfkB" evidence="1">
    <location>
        <begin position="41"/>
        <end position="263"/>
    </location>
</feature>
<dbReference type="EMBL" id="FWDM01000029">
    <property type="protein sequence ID" value="SLM14679.1"/>
    <property type="molecule type" value="Genomic_DNA"/>
</dbReference>
<dbReference type="AlphaFoldDB" id="A0A3P3XKJ4"/>
<proteinExistence type="predicted"/>
<evidence type="ECO:0000313" key="2">
    <source>
        <dbReference type="EMBL" id="SLM14679.1"/>
    </source>
</evidence>
<evidence type="ECO:0000259" key="1">
    <source>
        <dbReference type="Pfam" id="PF00294"/>
    </source>
</evidence>
<dbReference type="GO" id="GO:0003824">
    <property type="term" value="F:catalytic activity"/>
    <property type="evidence" value="ECO:0007669"/>
    <property type="project" value="UniProtKB-ARBA"/>
</dbReference>
<name>A0A3P3XKJ4_9SPIR</name>
<protein>
    <submittedName>
        <fullName evidence="2">Putative PfkB domain protein</fullName>
    </submittedName>
</protein>
<gene>
    <name evidence="2" type="ORF">SPIROBIBN47_350025</name>
</gene>
<sequence length="307" mass="32917">MTFTQPSEHQFDIAFLGQYTKDTIITKSETRIVDGGAYFYGSAAAAALGLKVAAITRLAASDFASFRFLLERGVTVKAIPTEKSTCLQLLYPSDNPDERVLSVTSVAEPFEPADVASITALVWSIGASIRGEVSLDVLKAIKAKGARIGLDAQGFVRVVRDGTLAYDREWPEKAEVLSLVDVFKADVVEAEILTGTRDLRQAARELAGFGVAELVLTHADGVVVYAGGSFHEAPFKPKSLVGRSGRGDTCLASYLAARITMPPNEATFWSAALTSLKMEALGPFAGTQADIEAALHERYGLHKVENT</sequence>
<dbReference type="Gene3D" id="3.40.1190.20">
    <property type="match status" value="1"/>
</dbReference>
<dbReference type="InterPro" id="IPR029056">
    <property type="entry name" value="Ribokinase-like"/>
</dbReference>
<dbReference type="Pfam" id="PF00294">
    <property type="entry name" value="PfkB"/>
    <property type="match status" value="1"/>
</dbReference>
<accession>A0A3P3XKJ4</accession>